<dbReference type="InterPro" id="IPR004463">
    <property type="entry name" value="UDP-acyl_GlcNac_deAcase"/>
</dbReference>
<evidence type="ECO:0000256" key="5">
    <source>
        <dbReference type="ARBA" id="ARBA00022556"/>
    </source>
</evidence>
<dbReference type="Gene3D" id="3.30.1700.10">
    <property type="entry name" value="lpxc deacetylase, domain 2"/>
    <property type="match status" value="1"/>
</dbReference>
<dbReference type="GO" id="GO:0046872">
    <property type="term" value="F:metal ion binding"/>
    <property type="evidence" value="ECO:0007669"/>
    <property type="project" value="UniProtKB-KW"/>
</dbReference>
<evidence type="ECO:0000313" key="11">
    <source>
        <dbReference type="EMBL" id="VAY88093.1"/>
    </source>
</evidence>
<comment type="catalytic activity">
    <reaction evidence="10">
        <text>a UDP-3-O-[(3R)-3-hydroxyacyl]-N-acetyl-alpha-D-glucosamine + H2O = a UDP-3-O-[(3R)-3-hydroxyacyl]-alpha-D-glucosamine + acetate</text>
        <dbReference type="Rhea" id="RHEA:67816"/>
        <dbReference type="ChEBI" id="CHEBI:15377"/>
        <dbReference type="ChEBI" id="CHEBI:30089"/>
        <dbReference type="ChEBI" id="CHEBI:137740"/>
        <dbReference type="ChEBI" id="CHEBI:173225"/>
        <dbReference type="EC" id="3.5.1.108"/>
    </reaction>
</comment>
<evidence type="ECO:0000256" key="1">
    <source>
        <dbReference type="ARBA" id="ARBA00001947"/>
    </source>
</evidence>
<comment type="pathway">
    <text evidence="2">Glycolipid biosynthesis; lipid IV(A) biosynthesis; lipid IV(A) from (3R)-3-hydroxytetradecanoyl-[acyl-carrier-protein] and UDP-N-acetyl-alpha-D-glucosamine: step 2/6.</text>
</comment>
<keyword evidence="4" id="KW-0444">Lipid biosynthesis</keyword>
<dbReference type="EC" id="3.5.1.108" evidence="3"/>
<dbReference type="GO" id="GO:0016020">
    <property type="term" value="C:membrane"/>
    <property type="evidence" value="ECO:0007669"/>
    <property type="project" value="GOC"/>
</dbReference>
<gene>
    <name evidence="11" type="ORF">MNB_ARC-1_777</name>
</gene>
<keyword evidence="5" id="KW-0441">Lipid A biosynthesis</keyword>
<dbReference type="EMBL" id="UOYO01000046">
    <property type="protein sequence ID" value="VAY88093.1"/>
    <property type="molecule type" value="Genomic_DNA"/>
</dbReference>
<dbReference type="AlphaFoldDB" id="A0A3B1E7K2"/>
<evidence type="ECO:0000256" key="3">
    <source>
        <dbReference type="ARBA" id="ARBA00012745"/>
    </source>
</evidence>
<name>A0A3B1E7K2_9ZZZZ</name>
<dbReference type="GO" id="GO:0009245">
    <property type="term" value="P:lipid A biosynthetic process"/>
    <property type="evidence" value="ECO:0007669"/>
    <property type="project" value="UniProtKB-KW"/>
</dbReference>
<dbReference type="HAMAP" id="MF_00388">
    <property type="entry name" value="LpxC"/>
    <property type="match status" value="1"/>
</dbReference>
<dbReference type="SUPFAM" id="SSF54211">
    <property type="entry name" value="Ribosomal protein S5 domain 2-like"/>
    <property type="match status" value="2"/>
</dbReference>
<dbReference type="InterPro" id="IPR015870">
    <property type="entry name" value="UDP-acyl_N-AcGlcN_deAcase_N"/>
</dbReference>
<dbReference type="Gene3D" id="3.30.230.20">
    <property type="entry name" value="lpxc deacetylase, domain 1"/>
    <property type="match status" value="1"/>
</dbReference>
<dbReference type="PANTHER" id="PTHR33694">
    <property type="entry name" value="UDP-3-O-ACYL-N-ACETYLGLUCOSAMINE DEACETYLASE 1, MITOCHONDRIAL-RELATED"/>
    <property type="match status" value="1"/>
</dbReference>
<accession>A0A3B1E7K2</accession>
<dbReference type="PANTHER" id="PTHR33694:SF1">
    <property type="entry name" value="UDP-3-O-ACYL-N-ACETYLGLUCOSAMINE DEACETYLASE 1, MITOCHONDRIAL-RELATED"/>
    <property type="match status" value="1"/>
</dbReference>
<keyword evidence="8" id="KW-0862">Zinc</keyword>
<dbReference type="GO" id="GO:0103117">
    <property type="term" value="F:UDP-3-O-acyl-N-acetylglucosamine deacetylase activity"/>
    <property type="evidence" value="ECO:0007669"/>
    <property type="project" value="UniProtKB-EC"/>
</dbReference>
<dbReference type="NCBIfam" id="TIGR00325">
    <property type="entry name" value="lpxC"/>
    <property type="match status" value="1"/>
</dbReference>
<evidence type="ECO:0000256" key="7">
    <source>
        <dbReference type="ARBA" id="ARBA00022801"/>
    </source>
</evidence>
<dbReference type="UniPathway" id="UPA00359">
    <property type="reaction ID" value="UER00478"/>
</dbReference>
<reference evidence="11" key="1">
    <citation type="submission" date="2018-10" db="EMBL/GenBank/DDBJ databases">
        <authorList>
            <person name="Aoki K."/>
        </authorList>
    </citation>
    <scope>NUCLEOTIDE SEQUENCE</scope>
</reference>
<evidence type="ECO:0000256" key="4">
    <source>
        <dbReference type="ARBA" id="ARBA00022516"/>
    </source>
</evidence>
<evidence type="ECO:0000256" key="9">
    <source>
        <dbReference type="ARBA" id="ARBA00023098"/>
    </source>
</evidence>
<comment type="cofactor">
    <cofactor evidence="1">
        <name>Zn(2+)</name>
        <dbReference type="ChEBI" id="CHEBI:29105"/>
    </cofactor>
</comment>
<evidence type="ECO:0000256" key="10">
    <source>
        <dbReference type="ARBA" id="ARBA00024535"/>
    </source>
</evidence>
<keyword evidence="7 11" id="KW-0378">Hydrolase</keyword>
<keyword evidence="9" id="KW-0443">Lipid metabolism</keyword>
<evidence type="ECO:0000256" key="8">
    <source>
        <dbReference type="ARBA" id="ARBA00022833"/>
    </source>
</evidence>
<sequence length="300" mass="33642">MIRNTQLTIAKPVEVLGIGIHTGESIPLRLEPSSSNEGVVFYRSDKKSKPIKLNYKNICRTDLATTICSGSSEVSTIEHLMSAIYAYGIDNINIYIGGKEVPILDGSSIGFCMILDEAKIKYLDKPKKIMKITKEVIVKNKNSFVKVSPSDSIGFDYEINFKHPFIGKQKYSFDFSKQSYIENIAKARTFGFMRDVEYMQSKGLAKGADISNAIALDDDKILNPEGLRYKDEFVRHKILDAMGDISVLGMTMLGQYSSYAGSHNLNFLLSKEILKQKAYEIVYADNKNKTINKNIGYAFS</sequence>
<proteinExistence type="inferred from homology"/>
<keyword evidence="6" id="KW-0479">Metal-binding</keyword>
<organism evidence="11">
    <name type="scientific">hydrothermal vent metagenome</name>
    <dbReference type="NCBI Taxonomy" id="652676"/>
    <lineage>
        <taxon>unclassified sequences</taxon>
        <taxon>metagenomes</taxon>
        <taxon>ecological metagenomes</taxon>
    </lineage>
</organism>
<protein>
    <recommendedName>
        <fullName evidence="3">UDP-3-O-acyl-N-acetylglucosamine deacetylase</fullName>
        <ecNumber evidence="3">3.5.1.108</ecNumber>
    </recommendedName>
</protein>
<dbReference type="InterPro" id="IPR011334">
    <property type="entry name" value="UDP-acyl_GlcNac_deAcase_C"/>
</dbReference>
<dbReference type="Pfam" id="PF03331">
    <property type="entry name" value="LpxC"/>
    <property type="match status" value="1"/>
</dbReference>
<dbReference type="InterPro" id="IPR020568">
    <property type="entry name" value="Ribosomal_Su5_D2-typ_SF"/>
</dbReference>
<evidence type="ECO:0000256" key="6">
    <source>
        <dbReference type="ARBA" id="ARBA00022723"/>
    </source>
</evidence>
<evidence type="ECO:0000256" key="2">
    <source>
        <dbReference type="ARBA" id="ARBA00005002"/>
    </source>
</evidence>